<gene>
    <name evidence="3" type="ORF">SAMN02745673_03271</name>
</gene>
<sequence>MDLPRWLGRIGQTVVAFLLGAAVWSAGRPFMAVGLFLLVAVVIPLVTWWFFERPGPGPDGEALRRQVADEERSLAHHEILLGPTHPDTLTARNNLAFGYTRVGRLCEAIAHYELALTLAIHTVGPRDPETLLLRRNLADAYRMAGRFADAIIQLDLAHCPVPHPHPADAGADVRRTPAPARARGGEGGSTARTQ</sequence>
<keyword evidence="2" id="KW-1133">Transmembrane helix</keyword>
<feature type="region of interest" description="Disordered" evidence="1">
    <location>
        <begin position="163"/>
        <end position="194"/>
    </location>
</feature>
<dbReference type="SUPFAM" id="SSF48452">
    <property type="entry name" value="TPR-like"/>
    <property type="match status" value="1"/>
</dbReference>
<feature type="transmembrane region" description="Helical" evidence="2">
    <location>
        <begin position="31"/>
        <end position="51"/>
    </location>
</feature>
<proteinExistence type="predicted"/>
<dbReference type="InterPro" id="IPR011990">
    <property type="entry name" value="TPR-like_helical_dom_sf"/>
</dbReference>
<dbReference type="Proteomes" id="UP000190637">
    <property type="component" value="Unassembled WGS sequence"/>
</dbReference>
<keyword evidence="4" id="KW-1185">Reference proteome</keyword>
<accession>A0A1T4S6P4</accession>
<keyword evidence="2" id="KW-0472">Membrane</keyword>
<protein>
    <submittedName>
        <fullName evidence="3">Tetratricopeptide repeat-containing protein</fullName>
    </submittedName>
</protein>
<dbReference type="Gene3D" id="1.25.40.10">
    <property type="entry name" value="Tetratricopeptide repeat domain"/>
    <property type="match status" value="1"/>
</dbReference>
<organism evidence="3 4">
    <name type="scientific">Marinactinospora thermotolerans DSM 45154</name>
    <dbReference type="NCBI Taxonomy" id="1122192"/>
    <lineage>
        <taxon>Bacteria</taxon>
        <taxon>Bacillati</taxon>
        <taxon>Actinomycetota</taxon>
        <taxon>Actinomycetes</taxon>
        <taxon>Streptosporangiales</taxon>
        <taxon>Nocardiopsidaceae</taxon>
        <taxon>Marinactinospora</taxon>
    </lineage>
</organism>
<feature type="transmembrane region" description="Helical" evidence="2">
    <location>
        <begin position="6"/>
        <end position="24"/>
    </location>
</feature>
<evidence type="ECO:0000313" key="3">
    <source>
        <dbReference type="EMBL" id="SKA23990.1"/>
    </source>
</evidence>
<reference evidence="3 4" key="1">
    <citation type="submission" date="2017-02" db="EMBL/GenBank/DDBJ databases">
        <authorList>
            <person name="Peterson S.W."/>
        </authorList>
    </citation>
    <scope>NUCLEOTIDE SEQUENCE [LARGE SCALE GENOMIC DNA]</scope>
    <source>
        <strain evidence="3 4">DSM 45154</strain>
    </source>
</reference>
<name>A0A1T4S6P4_9ACTN</name>
<dbReference type="STRING" id="1122192.SAMN02745673_03271"/>
<evidence type="ECO:0000313" key="4">
    <source>
        <dbReference type="Proteomes" id="UP000190637"/>
    </source>
</evidence>
<evidence type="ECO:0000256" key="2">
    <source>
        <dbReference type="SAM" id="Phobius"/>
    </source>
</evidence>
<keyword evidence="2" id="KW-0812">Transmembrane</keyword>
<dbReference type="Pfam" id="PF13424">
    <property type="entry name" value="TPR_12"/>
    <property type="match status" value="1"/>
</dbReference>
<dbReference type="OrthoDB" id="580767at2"/>
<evidence type="ECO:0000256" key="1">
    <source>
        <dbReference type="SAM" id="MobiDB-lite"/>
    </source>
</evidence>
<dbReference type="AlphaFoldDB" id="A0A1T4S6P4"/>
<dbReference type="RefSeq" id="WP_159457277.1">
    <property type="nucleotide sequence ID" value="NZ_FUWS01000008.1"/>
</dbReference>
<dbReference type="EMBL" id="FUWS01000008">
    <property type="protein sequence ID" value="SKA23990.1"/>
    <property type="molecule type" value="Genomic_DNA"/>
</dbReference>